<sequence>MGVLIKNKQRHLNIKNIKEKITQKWQIDAPDVCCSRYLGGSCIITGSAVHWKKRSFPYDQTLLDQIREQYYKTRIWYKNYFRGAIRKVKS</sequence>
<accession>A0AAV7A3F2</accession>
<evidence type="ECO:0000313" key="2">
    <source>
        <dbReference type="Proteomes" id="UP000824782"/>
    </source>
</evidence>
<dbReference type="AlphaFoldDB" id="A0AAV7A3F2"/>
<comment type="caution">
    <text evidence="1">The sequence shown here is derived from an EMBL/GenBank/DDBJ whole genome shotgun (WGS) entry which is preliminary data.</text>
</comment>
<gene>
    <name evidence="1" type="ORF">GDO81_003101</name>
</gene>
<dbReference type="Proteomes" id="UP000824782">
    <property type="component" value="Unassembled WGS sequence"/>
</dbReference>
<keyword evidence="2" id="KW-1185">Reference proteome</keyword>
<protein>
    <submittedName>
        <fullName evidence="1">Uncharacterized protein</fullName>
    </submittedName>
</protein>
<name>A0AAV7A3F2_ENGPU</name>
<organism evidence="1 2">
    <name type="scientific">Engystomops pustulosus</name>
    <name type="common">Tungara frog</name>
    <name type="synonym">Physalaemus pustulosus</name>
    <dbReference type="NCBI Taxonomy" id="76066"/>
    <lineage>
        <taxon>Eukaryota</taxon>
        <taxon>Metazoa</taxon>
        <taxon>Chordata</taxon>
        <taxon>Craniata</taxon>
        <taxon>Vertebrata</taxon>
        <taxon>Euteleostomi</taxon>
        <taxon>Amphibia</taxon>
        <taxon>Batrachia</taxon>
        <taxon>Anura</taxon>
        <taxon>Neobatrachia</taxon>
        <taxon>Hyloidea</taxon>
        <taxon>Leptodactylidae</taxon>
        <taxon>Leiuperinae</taxon>
        <taxon>Engystomops</taxon>
    </lineage>
</organism>
<evidence type="ECO:0000313" key="1">
    <source>
        <dbReference type="EMBL" id="KAG8552838.1"/>
    </source>
</evidence>
<proteinExistence type="predicted"/>
<dbReference type="EMBL" id="WNYA01000010">
    <property type="protein sequence ID" value="KAG8552838.1"/>
    <property type="molecule type" value="Genomic_DNA"/>
</dbReference>
<reference evidence="1" key="1">
    <citation type="thesis" date="2020" institute="ProQuest LLC" country="789 East Eisenhower Parkway, Ann Arbor, MI, USA">
        <title>Comparative Genomics and Chromosome Evolution.</title>
        <authorList>
            <person name="Mudd A.B."/>
        </authorList>
    </citation>
    <scope>NUCLEOTIDE SEQUENCE</scope>
    <source>
        <strain evidence="1">237g6f4</strain>
        <tissue evidence="1">Blood</tissue>
    </source>
</reference>